<protein>
    <submittedName>
        <fullName evidence="1">DNA polymerase (T4 gp43-like)</fullName>
    </submittedName>
</protein>
<dbReference type="RefSeq" id="YP_007005321.1">
    <property type="nucleotide sequence ID" value="NC_019507.1"/>
</dbReference>
<dbReference type="GeneID" id="14011063"/>
<keyword evidence="2" id="KW-1185">Reference proteome</keyword>
<sequence>MKLFEACFNLGNFETYERFYNTETNKSEIQKVFLKNQVFIEDPKGEYTFFIRSKY</sequence>
<proteinExistence type="predicted"/>
<accession>I7KLX1</accession>
<reference evidence="1 2" key="1">
    <citation type="journal article" date="2012" name="J. Virol.">
        <title>The Complete Genome Sequence of Bacteriophage CP21 Reveals Modular Shuffling in Campylobacter Group II Phages.</title>
        <authorList>
            <person name="Hammerl J.A."/>
            <person name="Jackel C."/>
            <person name="Reetz J."/>
            <person name="Hertwig S."/>
        </authorList>
    </citation>
    <scope>NUCLEOTIDE SEQUENCE [LARGE SCALE GENOMIC DNA]</scope>
</reference>
<evidence type="ECO:0000313" key="1">
    <source>
        <dbReference type="EMBL" id="CCH63713.1"/>
    </source>
</evidence>
<dbReference type="Proteomes" id="UP000050571">
    <property type="component" value="Segment"/>
</dbReference>
<dbReference type="KEGG" id="vg:14011063"/>
<dbReference type="EMBL" id="HE815464">
    <property type="protein sequence ID" value="CCH63713.1"/>
    <property type="molecule type" value="Genomic_DNA"/>
</dbReference>
<name>I7KLX1_9CAUD</name>
<gene>
    <name evidence="1" type="primary">CP21_253</name>
</gene>
<evidence type="ECO:0000313" key="2">
    <source>
        <dbReference type="Proteomes" id="UP000050571"/>
    </source>
</evidence>
<organism evidence="1 2">
    <name type="scientific">Campylobacter phage CP21</name>
    <dbReference type="NCBI Taxonomy" id="2881391"/>
    <lineage>
        <taxon>Viruses</taxon>
        <taxon>Duplodnaviria</taxon>
        <taxon>Heunggongvirae</taxon>
        <taxon>Uroviricota</taxon>
        <taxon>Caudoviricetes</taxon>
        <taxon>Connertonviridae</taxon>
        <taxon>Firehammervirus</taxon>
        <taxon>Firehammervirus CP21</taxon>
    </lineage>
</organism>